<dbReference type="Gene3D" id="3.30.70.1280">
    <property type="entry name" value="SP0830-like domains"/>
    <property type="match status" value="1"/>
</dbReference>
<keyword evidence="2" id="KW-1185">Reference proteome</keyword>
<dbReference type="SUPFAM" id="SSF160379">
    <property type="entry name" value="SP0830-like"/>
    <property type="match status" value="1"/>
</dbReference>
<proteinExistence type="predicted"/>
<dbReference type="Gene3D" id="3.30.70.1260">
    <property type="entry name" value="bacterial protein sp0830 like"/>
    <property type="match status" value="1"/>
</dbReference>
<evidence type="ECO:0000313" key="1">
    <source>
        <dbReference type="EMBL" id="MFC4735918.1"/>
    </source>
</evidence>
<comment type="caution">
    <text evidence="1">The sequence shown here is derived from an EMBL/GenBank/DDBJ whole genome shotgun (WGS) entry which is preliminary data.</text>
</comment>
<evidence type="ECO:0000313" key="2">
    <source>
        <dbReference type="Proteomes" id="UP001595896"/>
    </source>
</evidence>
<dbReference type="EMBL" id="JBHSGK010000004">
    <property type="protein sequence ID" value="MFC4735918.1"/>
    <property type="molecule type" value="Genomic_DNA"/>
</dbReference>
<dbReference type="PIRSF" id="PIRSF008502">
    <property type="entry name" value="UCP008502"/>
    <property type="match status" value="1"/>
</dbReference>
<accession>A0ABV9NRG2</accession>
<gene>
    <name evidence="1" type="ORF">ACFO4L_04895</name>
</gene>
<organism evidence="1 2">
    <name type="scientific">Bacillus daqingensis</name>
    <dbReference type="NCBI Taxonomy" id="872396"/>
    <lineage>
        <taxon>Bacteria</taxon>
        <taxon>Bacillati</taxon>
        <taxon>Bacillota</taxon>
        <taxon>Bacilli</taxon>
        <taxon>Bacillales</taxon>
        <taxon>Bacillaceae</taxon>
        <taxon>Bacillus</taxon>
    </lineage>
</organism>
<dbReference type="PANTHER" id="PTHR36439">
    <property type="entry name" value="BLL4334 PROTEIN"/>
    <property type="match status" value="1"/>
</dbReference>
<protein>
    <submittedName>
        <fullName evidence="1">DUF1697 domain-containing protein</fullName>
    </submittedName>
</protein>
<reference evidence="2" key="1">
    <citation type="journal article" date="2019" name="Int. J. Syst. Evol. Microbiol.">
        <title>The Global Catalogue of Microorganisms (GCM) 10K type strain sequencing project: providing services to taxonomists for standard genome sequencing and annotation.</title>
        <authorList>
            <consortium name="The Broad Institute Genomics Platform"/>
            <consortium name="The Broad Institute Genome Sequencing Center for Infectious Disease"/>
            <person name="Wu L."/>
            <person name="Ma J."/>
        </authorList>
    </citation>
    <scope>NUCLEOTIDE SEQUENCE [LARGE SCALE GENOMIC DNA]</scope>
    <source>
        <strain evidence="2">JCM 12165</strain>
    </source>
</reference>
<name>A0ABV9NRG2_9BACI</name>
<dbReference type="Pfam" id="PF08002">
    <property type="entry name" value="DUF1697"/>
    <property type="match status" value="1"/>
</dbReference>
<dbReference type="RefSeq" id="WP_377908582.1">
    <property type="nucleotide sequence ID" value="NZ_JBHSGK010000004.1"/>
</dbReference>
<dbReference type="Proteomes" id="UP001595896">
    <property type="component" value="Unassembled WGS sequence"/>
</dbReference>
<dbReference type="PANTHER" id="PTHR36439:SF1">
    <property type="entry name" value="DUF1697 DOMAIN-CONTAINING PROTEIN"/>
    <property type="match status" value="1"/>
</dbReference>
<dbReference type="InterPro" id="IPR012545">
    <property type="entry name" value="DUF1697"/>
</dbReference>
<sequence length="182" mass="20513">MIYAALLRGINVGGRNKVDMPALKRAFEQAGMMQVETYLHTGNVVFTYETVPVDMLTQTLEDAIYHEFGLKLNVLLRTMNDMSGVMDALPENWENDQGMKSDVLFLWEDIDDPSLLDKLVIQPDTDSVIYVPGAVLWSVDRKHAAKSGLVKLAGTARYKQMTIRNVNTARNIYKLMKAVQDT</sequence>